<evidence type="ECO:0000256" key="3">
    <source>
        <dbReference type="HAMAP-Rule" id="MF_01058"/>
    </source>
</evidence>
<evidence type="ECO:0000256" key="4">
    <source>
        <dbReference type="SAM" id="MobiDB-lite"/>
    </source>
</evidence>
<feature type="compositionally biased region" description="Acidic residues" evidence="4">
    <location>
        <begin position="174"/>
        <end position="183"/>
    </location>
</feature>
<name>A0A099KXI2_COLPS</name>
<comment type="function">
    <text evidence="3">A GTPase-activating protein (GAP) that modifies Der/EngA GTPase function. May play a role in ribosome biogenesis.</text>
</comment>
<dbReference type="AlphaFoldDB" id="A0A099KXI2"/>
<dbReference type="HAMAP" id="MF_01058">
    <property type="entry name" value="GAP_YihI"/>
    <property type="match status" value="1"/>
</dbReference>
<sequence length="210" mass="23596">MFDIISKKVIVFMSRSKKSRKPGGAPTAKPKLSKQELAKVEKRIRKTTGKVAGNRQKEAVQSQADNKQQGGNKDPRLGSKTPIVLGKVVAKQDKPKQMNTKQNSEKSSAIASVRFVENTVIELSAEQEIDAIEQDELLQNILAKQEDEIALTEKEVDYYNEKMDRHQVLSAELGLDEDDDASDESNGSDSEDELWDKLDRPDFSDFEEKE</sequence>
<dbReference type="GO" id="GO:0042254">
    <property type="term" value="P:ribosome biogenesis"/>
    <property type="evidence" value="ECO:0007669"/>
    <property type="project" value="UniProtKB-KW"/>
</dbReference>
<evidence type="ECO:0000313" key="5">
    <source>
        <dbReference type="EMBL" id="KGJ94557.1"/>
    </source>
</evidence>
<comment type="caution">
    <text evidence="5">The sequence shown here is derived from an EMBL/GenBank/DDBJ whole genome shotgun (WGS) entry which is preliminary data.</text>
</comment>
<organism evidence="5 6">
    <name type="scientific">Colwellia psychrerythraea</name>
    <name type="common">Vibrio psychroerythus</name>
    <dbReference type="NCBI Taxonomy" id="28229"/>
    <lineage>
        <taxon>Bacteria</taxon>
        <taxon>Pseudomonadati</taxon>
        <taxon>Pseudomonadota</taxon>
        <taxon>Gammaproteobacteria</taxon>
        <taxon>Alteromonadales</taxon>
        <taxon>Colwelliaceae</taxon>
        <taxon>Colwellia</taxon>
    </lineage>
</organism>
<feature type="compositionally biased region" description="Polar residues" evidence="4">
    <location>
        <begin position="59"/>
        <end position="71"/>
    </location>
</feature>
<dbReference type="Proteomes" id="UP000029843">
    <property type="component" value="Unassembled WGS sequence"/>
</dbReference>
<dbReference type="NCBIfam" id="NF003560">
    <property type="entry name" value="PRK05244.1-1"/>
    <property type="match status" value="1"/>
</dbReference>
<proteinExistence type="inferred from homology"/>
<feature type="region of interest" description="Disordered" evidence="4">
    <location>
        <begin position="15"/>
        <end position="83"/>
    </location>
</feature>
<evidence type="ECO:0000256" key="2">
    <source>
        <dbReference type="ARBA" id="ARBA00022517"/>
    </source>
</evidence>
<reference evidence="5 6" key="1">
    <citation type="submission" date="2014-08" db="EMBL/GenBank/DDBJ databases">
        <title>Genomic and Phenotypic Diversity of Colwellia psychrerythraea strains from Disparate Marine Basins.</title>
        <authorList>
            <person name="Techtmann S.M."/>
            <person name="Stelling S.C."/>
            <person name="Utturkar S.M."/>
            <person name="Alshibli N."/>
            <person name="Harris A."/>
            <person name="Brown S.D."/>
            <person name="Hazen T.C."/>
        </authorList>
    </citation>
    <scope>NUCLEOTIDE SEQUENCE [LARGE SCALE GENOMIC DNA]</scope>
    <source>
        <strain evidence="5 6">ND2E</strain>
    </source>
</reference>
<feature type="region of interest" description="Disordered" evidence="4">
    <location>
        <begin position="169"/>
        <end position="210"/>
    </location>
</feature>
<keyword evidence="2 3" id="KW-0690">Ribosome biogenesis</keyword>
<dbReference type="InterPro" id="IPR007336">
    <property type="entry name" value="YihI"/>
</dbReference>
<dbReference type="PATRIC" id="fig|28229.4.peg.757"/>
<keyword evidence="1 3" id="KW-0343">GTPase activation</keyword>
<feature type="region of interest" description="Disordered" evidence="4">
    <location>
        <begin position="90"/>
        <end position="109"/>
    </location>
</feature>
<protein>
    <recommendedName>
        <fullName evidence="3">Der GTPase-activating protein YihI</fullName>
    </recommendedName>
</protein>
<dbReference type="EMBL" id="JQED01000005">
    <property type="protein sequence ID" value="KGJ94557.1"/>
    <property type="molecule type" value="Genomic_DNA"/>
</dbReference>
<evidence type="ECO:0000313" key="6">
    <source>
        <dbReference type="Proteomes" id="UP000029843"/>
    </source>
</evidence>
<feature type="compositionally biased region" description="Basic and acidic residues" evidence="4">
    <location>
        <begin position="195"/>
        <end position="210"/>
    </location>
</feature>
<accession>A0A099KXI2</accession>
<comment type="similarity">
    <text evidence="3">Belongs to the YihI family.</text>
</comment>
<gene>
    <name evidence="3" type="primary">yihI</name>
    <name evidence="5" type="ORF">ND2E_1746</name>
</gene>
<comment type="subunit">
    <text evidence="3">Interacts with Der.</text>
</comment>
<evidence type="ECO:0000256" key="1">
    <source>
        <dbReference type="ARBA" id="ARBA00022468"/>
    </source>
</evidence>
<feature type="compositionally biased region" description="Polar residues" evidence="4">
    <location>
        <begin position="97"/>
        <end position="109"/>
    </location>
</feature>
<dbReference type="Pfam" id="PF04220">
    <property type="entry name" value="YihI"/>
    <property type="match status" value="1"/>
</dbReference>
<dbReference type="GO" id="GO:0005096">
    <property type="term" value="F:GTPase activator activity"/>
    <property type="evidence" value="ECO:0007669"/>
    <property type="project" value="UniProtKB-KW"/>
</dbReference>